<dbReference type="AlphaFoldDB" id="A0A3D8RUS1"/>
<organism evidence="2 3">
    <name type="scientific">Coleophoma cylindrospora</name>
    <dbReference type="NCBI Taxonomy" id="1849047"/>
    <lineage>
        <taxon>Eukaryota</taxon>
        <taxon>Fungi</taxon>
        <taxon>Dikarya</taxon>
        <taxon>Ascomycota</taxon>
        <taxon>Pezizomycotina</taxon>
        <taxon>Leotiomycetes</taxon>
        <taxon>Helotiales</taxon>
        <taxon>Dermateaceae</taxon>
        <taxon>Coleophoma</taxon>
    </lineage>
</organism>
<keyword evidence="3" id="KW-1185">Reference proteome</keyword>
<dbReference type="EMBL" id="PDLM01000005">
    <property type="protein sequence ID" value="RDW77604.1"/>
    <property type="molecule type" value="Genomic_DNA"/>
</dbReference>
<evidence type="ECO:0000256" key="1">
    <source>
        <dbReference type="SAM" id="MobiDB-lite"/>
    </source>
</evidence>
<feature type="region of interest" description="Disordered" evidence="1">
    <location>
        <begin position="89"/>
        <end position="113"/>
    </location>
</feature>
<proteinExistence type="predicted"/>
<accession>A0A3D8RUS1</accession>
<comment type="caution">
    <text evidence="2">The sequence shown here is derived from an EMBL/GenBank/DDBJ whole genome shotgun (WGS) entry which is preliminary data.</text>
</comment>
<evidence type="ECO:0000313" key="3">
    <source>
        <dbReference type="Proteomes" id="UP000256645"/>
    </source>
</evidence>
<dbReference type="Proteomes" id="UP000256645">
    <property type="component" value="Unassembled WGS sequence"/>
</dbReference>
<gene>
    <name evidence="2" type="ORF">BP6252_05657</name>
</gene>
<sequence>MDMVGIKSYKPRGKTRDSPEFSTLLSMRVWQACLGVSPYVGVSRDAISGAPSRSSPQLGKLGWTRCPALIYARLTAERVSLGDVMQGAMDNSSATSSNGTAPRSSQWPVESFTPSRASGKPLYRYLRDWLNGLQATSVTVGPVGYQLALLGLLLDQDQLLANVTVEHPSTHVLLAWEAGLLPISRHPTLQHMATTNDSLSTHYELLLRLHVLVEGVLAAHGQVPVQHRACLAVRDFPGASPAPATRGMKRACQAPAAAQRAER</sequence>
<evidence type="ECO:0000313" key="2">
    <source>
        <dbReference type="EMBL" id="RDW77604.1"/>
    </source>
</evidence>
<reference evidence="2 3" key="1">
    <citation type="journal article" date="2018" name="IMA Fungus">
        <title>IMA Genome-F 9: Draft genome sequence of Annulohypoxylon stygium, Aspergillus mulundensis, Berkeleyomyces basicola (syn. Thielaviopsis basicola), Ceratocystis smalleyi, two Cercospora beticola strains, Coleophoma cylindrospora, Fusarium fracticaudum, Phialophora cf. hyalina, and Morchella septimelata.</title>
        <authorList>
            <person name="Wingfield B.D."/>
            <person name="Bills G.F."/>
            <person name="Dong Y."/>
            <person name="Huang W."/>
            <person name="Nel W.J."/>
            <person name="Swalarsk-Parry B.S."/>
            <person name="Vaghefi N."/>
            <person name="Wilken P.M."/>
            <person name="An Z."/>
            <person name="de Beer Z.W."/>
            <person name="De Vos L."/>
            <person name="Chen L."/>
            <person name="Duong T.A."/>
            <person name="Gao Y."/>
            <person name="Hammerbacher A."/>
            <person name="Kikkert J.R."/>
            <person name="Li Y."/>
            <person name="Li H."/>
            <person name="Li K."/>
            <person name="Li Q."/>
            <person name="Liu X."/>
            <person name="Ma X."/>
            <person name="Naidoo K."/>
            <person name="Pethybridge S.J."/>
            <person name="Sun J."/>
            <person name="Steenkamp E.T."/>
            <person name="van der Nest M.A."/>
            <person name="van Wyk S."/>
            <person name="Wingfield M.J."/>
            <person name="Xiong C."/>
            <person name="Yue Q."/>
            <person name="Zhang X."/>
        </authorList>
    </citation>
    <scope>NUCLEOTIDE SEQUENCE [LARGE SCALE GENOMIC DNA]</scope>
    <source>
        <strain evidence="2 3">BP6252</strain>
    </source>
</reference>
<protein>
    <submittedName>
        <fullName evidence="2">Uncharacterized protein</fullName>
    </submittedName>
</protein>
<name>A0A3D8RUS1_9HELO</name>
<feature type="region of interest" description="Disordered" evidence="1">
    <location>
        <begin position="241"/>
        <end position="263"/>
    </location>
</feature>
<feature type="compositionally biased region" description="Low complexity" evidence="1">
    <location>
        <begin position="250"/>
        <end position="263"/>
    </location>
</feature>